<dbReference type="AlphaFoldDB" id="A0A1X7AKR0"/>
<dbReference type="SUPFAM" id="SSF56349">
    <property type="entry name" value="DNA breaking-rejoining enzymes"/>
    <property type="match status" value="1"/>
</dbReference>
<dbReference type="OrthoDB" id="9795573at2"/>
<protein>
    <recommendedName>
        <fullName evidence="4">Phage integrase family protein</fullName>
    </recommendedName>
</protein>
<evidence type="ECO:0000313" key="2">
    <source>
        <dbReference type="EMBL" id="SMA47352.1"/>
    </source>
</evidence>
<organism evidence="2 3">
    <name type="scientific">Parendozoicomonas haliclonae</name>
    <dbReference type="NCBI Taxonomy" id="1960125"/>
    <lineage>
        <taxon>Bacteria</taxon>
        <taxon>Pseudomonadati</taxon>
        <taxon>Pseudomonadota</taxon>
        <taxon>Gammaproteobacteria</taxon>
        <taxon>Oceanospirillales</taxon>
        <taxon>Endozoicomonadaceae</taxon>
        <taxon>Parendozoicomonas</taxon>
    </lineage>
</organism>
<proteinExistence type="predicted"/>
<gene>
    <name evidence="2" type="ORF">EHSB41UT_02380</name>
</gene>
<evidence type="ECO:0000313" key="3">
    <source>
        <dbReference type="Proteomes" id="UP000196573"/>
    </source>
</evidence>
<name>A0A1X7AKR0_9GAMM</name>
<dbReference type="GO" id="GO:0003677">
    <property type="term" value="F:DNA binding"/>
    <property type="evidence" value="ECO:0007669"/>
    <property type="project" value="InterPro"/>
</dbReference>
<dbReference type="RefSeq" id="WP_133060488.1">
    <property type="nucleotide sequence ID" value="NZ_CBCSCN010000003.1"/>
</dbReference>
<reference evidence="2 3" key="1">
    <citation type="submission" date="2017-03" db="EMBL/GenBank/DDBJ databases">
        <authorList>
            <person name="Afonso C.L."/>
            <person name="Miller P.J."/>
            <person name="Scott M.A."/>
            <person name="Spackman E."/>
            <person name="Goraichik I."/>
            <person name="Dimitrov K.M."/>
            <person name="Suarez D.L."/>
            <person name="Swayne D.E."/>
        </authorList>
    </citation>
    <scope>NUCLEOTIDE SEQUENCE [LARGE SCALE GENOMIC DNA]</scope>
    <source>
        <strain evidence="2">SB41UT1</strain>
    </source>
</reference>
<dbReference type="GO" id="GO:0015074">
    <property type="term" value="P:DNA integration"/>
    <property type="evidence" value="ECO:0007669"/>
    <property type="project" value="InterPro"/>
</dbReference>
<dbReference type="GO" id="GO:0006310">
    <property type="term" value="P:DNA recombination"/>
    <property type="evidence" value="ECO:0007669"/>
    <property type="project" value="UniProtKB-KW"/>
</dbReference>
<dbReference type="InterPro" id="IPR011010">
    <property type="entry name" value="DNA_brk_join_enz"/>
</dbReference>
<evidence type="ECO:0008006" key="4">
    <source>
        <dbReference type="Google" id="ProtNLM"/>
    </source>
</evidence>
<sequence length="342" mass="39072">MALFDELRERLAAIRDAAATNAELTLADLLIKESYEAEEAFEPIDSVEYAKMAVDYERKALSHFSVRVEPSPQQVALAPLVEQYIDEKSKEWKQATTATSHFRQVWNMTGMLSVSDINKDNVRAFKKVIRERYNGQTPQGHFLKAQGFVSWLMSSTDVIATNPFKEVGGFKNLKRVNEKGVVNAEIYADILANVRPMFVPMVSFLYWTGCNIKEAIGIQQEHWFEEKGIKAVVITDVKNEYRKRAVPLHREVLHLWGTNLMWPTKSNSVNSLTVSLNRELEPWGVTSHSFRHCMTNRLRALEIPDALRYHIVGHSPKGTSDRVYGSGWPLSKVHEVIERLEP</sequence>
<dbReference type="Proteomes" id="UP000196573">
    <property type="component" value="Unassembled WGS sequence"/>
</dbReference>
<dbReference type="InterPro" id="IPR013762">
    <property type="entry name" value="Integrase-like_cat_sf"/>
</dbReference>
<keyword evidence="3" id="KW-1185">Reference proteome</keyword>
<evidence type="ECO:0000256" key="1">
    <source>
        <dbReference type="ARBA" id="ARBA00023172"/>
    </source>
</evidence>
<dbReference type="EMBL" id="FWPT01000005">
    <property type="protein sequence ID" value="SMA47352.1"/>
    <property type="molecule type" value="Genomic_DNA"/>
</dbReference>
<accession>A0A1X7AKR0</accession>
<dbReference type="Gene3D" id="1.10.443.10">
    <property type="entry name" value="Intergrase catalytic core"/>
    <property type="match status" value="1"/>
</dbReference>
<keyword evidence="1" id="KW-0233">DNA recombination</keyword>